<reference evidence="1" key="1">
    <citation type="journal article" date="2021" name="Microorganisms">
        <title>The Ever-Expanding Pseudomonas Genus: Description of 43 New Species and Partition of the Pseudomonas putida Group.</title>
        <authorList>
            <person name="Girard L."/>
            <person name="Lood C."/>
            <person name="Hofte M."/>
            <person name="Vandamme P."/>
            <person name="Rokni-Zadeh H."/>
            <person name="van Noort V."/>
            <person name="Lavigne R."/>
            <person name="De Mot R."/>
        </authorList>
    </citation>
    <scope>NUCLEOTIDE SEQUENCE</scope>
    <source>
        <strain evidence="1">COW39</strain>
    </source>
</reference>
<accession>A0ABX8MCT6</accession>
<evidence type="ECO:0008006" key="3">
    <source>
        <dbReference type="Google" id="ProtNLM"/>
    </source>
</evidence>
<sequence>MSRLVKAKSKGSILSPEPSEIFLVAPVPVGVLPSLDDEEDALTLPLERQSIALPFRVKAWADYESDYRQLIADGYERPRLGFQPFWNDKAVGEVVHWDMQPSIEEDENGERYFPVDLSVPASKFAPGEGTFKFEVWVEEIFNREPSPETRIRIDQTPPNFGRPCPLREDNNRFIDQRYLEQNGNKALFKVDRWPDIRFEDKVQLFLIDSRLPDMGLPFNPSLEVFVTTEKEKTDDPFVVKVPAALLTNGKFRVICRLVDRSGNVGLPSPALDIEVQLSVPVVLPLPLVPLANDGLLHLEDARTPVWVDIPWIEAAQPNDVLQVYWNSRPLPPVRVGVDQQWPVRVEVPWADITAQGFVGPVQASVYYTSSRHGGSQETTGIQVWVNLRVAGPDPIGPAPENPLLVPVVVKGRTGDNHLGIPDINQGVRVEVLLYAQPEQGQTLELHWNDSVFPVSTYVVQAGDQGNRTITFPLIPYDQVKGSNGRIPVYYWTSNGVNRQRSPVTLVTVTWEATYPHPDYVKPYINPFGLLSCESLYKAIADPIPQAANIPFDVPAAAGLQVGEHVRLRWQLYRKELTKFIAVGEEQFSERVPVSAANETLRVFLGPVLQALQEQFGDFEKKGQVEVWYDVEKNGGGVEFSHRLSVRVDFVFASIMGCKFS</sequence>
<evidence type="ECO:0000313" key="1">
    <source>
        <dbReference type="EMBL" id="QXH36828.1"/>
    </source>
</evidence>
<keyword evidence="2" id="KW-1185">Reference proteome</keyword>
<name>A0ABX8MCT6_9PSED</name>
<organism evidence="1 2">
    <name type="scientific">Pseudomonas muyukensis</name>
    <dbReference type="NCBI Taxonomy" id="2842357"/>
    <lineage>
        <taxon>Bacteria</taxon>
        <taxon>Pseudomonadati</taxon>
        <taxon>Pseudomonadota</taxon>
        <taxon>Gammaproteobacteria</taxon>
        <taxon>Pseudomonadales</taxon>
        <taxon>Pseudomonadaceae</taxon>
        <taxon>Pseudomonas</taxon>
    </lineage>
</organism>
<dbReference type="EMBL" id="CP077073">
    <property type="protein sequence ID" value="QXH36828.1"/>
    <property type="molecule type" value="Genomic_DNA"/>
</dbReference>
<dbReference type="Proteomes" id="UP001047646">
    <property type="component" value="Chromosome"/>
</dbReference>
<gene>
    <name evidence="1" type="ORF">KSS95_08395</name>
</gene>
<proteinExistence type="predicted"/>
<protein>
    <recommendedName>
        <fullName evidence="3">Ig-like domain-containing protein</fullName>
    </recommendedName>
</protein>
<evidence type="ECO:0000313" key="2">
    <source>
        <dbReference type="Proteomes" id="UP001047646"/>
    </source>
</evidence>
<dbReference type="RefSeq" id="WP_217853246.1">
    <property type="nucleotide sequence ID" value="NZ_CP077073.1"/>
</dbReference>